<name>A0A0K1LND2_9CAUD</name>
<feature type="domain" description="HNH" evidence="1">
    <location>
        <begin position="101"/>
        <end position="144"/>
    </location>
</feature>
<dbReference type="InterPro" id="IPR002711">
    <property type="entry name" value="HNH"/>
</dbReference>
<dbReference type="OrthoDB" id="27871at10239"/>
<keyword evidence="2" id="KW-0540">Nuclease</keyword>
<dbReference type="EMBL" id="KT001916">
    <property type="protein sequence ID" value="AKU44037.1"/>
    <property type="molecule type" value="Genomic_DNA"/>
</dbReference>
<dbReference type="KEGG" id="vg:26586844"/>
<keyword evidence="2" id="KW-0378">Hydrolase</keyword>
<sequence>MARSSLTKEILEPLVKDSVSFREVLIKLGRKPAGGSQSHLKRVIEKFEIDTSHFLGQKAGKIKTLPKRKPEEILILRESGERARSSQLRRALIASGVEYKCSKCGQLPEWLGNPLTLDVDHINENWLDDRKENLRFLCPNCHSQFSRHLI</sequence>
<evidence type="ECO:0000313" key="3">
    <source>
        <dbReference type="Proteomes" id="UP000202391"/>
    </source>
</evidence>
<accession>A0A0K1LND2</accession>
<dbReference type="GO" id="GO:0003676">
    <property type="term" value="F:nucleic acid binding"/>
    <property type="evidence" value="ECO:0007669"/>
    <property type="project" value="InterPro"/>
</dbReference>
<reference evidence="2 3" key="1">
    <citation type="journal article" date="2015" name="Genome Announc.">
        <title>Complete Genome Sequence of Citrobacter freundii Myophage Michonne.</title>
        <authorList>
            <person name="Bernal C.L."/>
            <person name="Berkowitz V.E."/>
            <person name="Cahill J.L."/>
            <person name="Rasche E.S."/>
            <person name="Kuty Everett G.F."/>
        </authorList>
    </citation>
    <scope>NUCLEOTIDE SEQUENCE [LARGE SCALE GENOMIC DNA]</scope>
</reference>
<dbReference type="Pfam" id="PF01844">
    <property type="entry name" value="HNH"/>
    <property type="match status" value="1"/>
</dbReference>
<dbReference type="GO" id="GO:0004519">
    <property type="term" value="F:endonuclease activity"/>
    <property type="evidence" value="ECO:0007669"/>
    <property type="project" value="UniProtKB-KW"/>
</dbReference>
<evidence type="ECO:0000313" key="2">
    <source>
        <dbReference type="EMBL" id="AKU44037.1"/>
    </source>
</evidence>
<keyword evidence="2" id="KW-0255">Endonuclease</keyword>
<proteinExistence type="predicted"/>
<evidence type="ECO:0000259" key="1">
    <source>
        <dbReference type="Pfam" id="PF01844"/>
    </source>
</evidence>
<organism evidence="2 3">
    <name type="scientific">Citrobacter phage Michonne</name>
    <dbReference type="NCBI Taxonomy" id="1675603"/>
    <lineage>
        <taxon>Viruses</taxon>
        <taxon>Duplodnaviria</taxon>
        <taxon>Heunggongvirae</taxon>
        <taxon>Uroviricota</taxon>
        <taxon>Caudoviricetes</taxon>
        <taxon>Andersonviridae</taxon>
        <taxon>Ounavirinae</taxon>
        <taxon>Mooglevirus</taxon>
        <taxon>Mooglevirus mordin</taxon>
    </lineage>
</organism>
<protein>
    <submittedName>
        <fullName evidence="2">HNH endonuclease</fullName>
    </submittedName>
</protein>
<dbReference type="Proteomes" id="UP000202391">
    <property type="component" value="Segment"/>
</dbReference>
<gene>
    <name evidence="2" type="ORF">CPT_Michonne88</name>
</gene>
<dbReference type="GO" id="GO:0008270">
    <property type="term" value="F:zinc ion binding"/>
    <property type="evidence" value="ECO:0007669"/>
    <property type="project" value="InterPro"/>
</dbReference>
<dbReference type="InterPro" id="IPR003615">
    <property type="entry name" value="HNH_nuc"/>
</dbReference>
<dbReference type="RefSeq" id="YP_009177335.1">
    <property type="nucleotide sequence ID" value="NC_028247.1"/>
</dbReference>
<dbReference type="CDD" id="cd00085">
    <property type="entry name" value="HNHc"/>
    <property type="match status" value="1"/>
</dbReference>